<reference evidence="1 2" key="1">
    <citation type="submission" date="2020-02" db="EMBL/GenBank/DDBJ databases">
        <authorList>
            <person name="Kim M.K."/>
        </authorList>
    </citation>
    <scope>NUCLEOTIDE SEQUENCE [LARGE SCALE GENOMIC DNA]</scope>
    <source>
        <strain evidence="1 2">BT327</strain>
    </source>
</reference>
<sequence>MILLENSIMKLEYNPATDILDVKYPDLFGYLLPEIRHSIDTLLETVISYDVKKVLLDSRETIVSIKPEESTDVSVYMASGLANTRLQKLARLQSADTEVEGRAEENFHLIKKSLKLTYELKIFSDKDKAMAWLTL</sequence>
<name>A0A6B3LV80_9BACT</name>
<protein>
    <recommendedName>
        <fullName evidence="3">STAS/SEC14 domain-containing protein</fullName>
    </recommendedName>
</protein>
<dbReference type="RefSeq" id="WP_163917032.1">
    <property type="nucleotide sequence ID" value="NZ_JAAGWD010000012.1"/>
</dbReference>
<accession>A0A6B3LV80</accession>
<evidence type="ECO:0000313" key="2">
    <source>
        <dbReference type="Proteomes" id="UP000474777"/>
    </source>
</evidence>
<dbReference type="Proteomes" id="UP000474777">
    <property type="component" value="Unassembled WGS sequence"/>
</dbReference>
<dbReference type="AlphaFoldDB" id="A0A6B3LV80"/>
<proteinExistence type="predicted"/>
<evidence type="ECO:0008006" key="3">
    <source>
        <dbReference type="Google" id="ProtNLM"/>
    </source>
</evidence>
<comment type="caution">
    <text evidence="1">The sequence shown here is derived from an EMBL/GenBank/DDBJ whole genome shotgun (WGS) entry which is preliminary data.</text>
</comment>
<keyword evidence="2" id="KW-1185">Reference proteome</keyword>
<organism evidence="1 2">
    <name type="scientific">Pontibacter burrus</name>
    <dbReference type="NCBI Taxonomy" id="2704466"/>
    <lineage>
        <taxon>Bacteria</taxon>
        <taxon>Pseudomonadati</taxon>
        <taxon>Bacteroidota</taxon>
        <taxon>Cytophagia</taxon>
        <taxon>Cytophagales</taxon>
        <taxon>Hymenobacteraceae</taxon>
        <taxon>Pontibacter</taxon>
    </lineage>
</organism>
<evidence type="ECO:0000313" key="1">
    <source>
        <dbReference type="EMBL" id="NEM99683.1"/>
    </source>
</evidence>
<dbReference type="EMBL" id="JAAGWD010000012">
    <property type="protein sequence ID" value="NEM99683.1"/>
    <property type="molecule type" value="Genomic_DNA"/>
</dbReference>
<gene>
    <name evidence="1" type="ORF">GXP69_18445</name>
</gene>